<dbReference type="RefSeq" id="WP_236339760.1">
    <property type="nucleotide sequence ID" value="NZ_CAKMMF010000006.1"/>
</dbReference>
<keyword evidence="1" id="KW-0472">Membrane</keyword>
<dbReference type="Pfam" id="PF12841">
    <property type="entry name" value="YvrJ"/>
    <property type="match status" value="1"/>
</dbReference>
<comment type="caution">
    <text evidence="2">The sequence shown here is derived from an EMBL/GenBank/DDBJ whole genome shotgun (WGS) entry which is preliminary data.</text>
</comment>
<keyword evidence="1" id="KW-0812">Transmembrane</keyword>
<evidence type="ECO:0000256" key="1">
    <source>
        <dbReference type="SAM" id="Phobius"/>
    </source>
</evidence>
<dbReference type="EMBL" id="CAKMMF010000006">
    <property type="protein sequence ID" value="CAH1200515.1"/>
    <property type="molecule type" value="Genomic_DNA"/>
</dbReference>
<accession>A0ABM9C0V4</accession>
<dbReference type="Proteomes" id="UP000838686">
    <property type="component" value="Unassembled WGS sequence"/>
</dbReference>
<sequence>MDNSQPLAYFLTAISQIGFPIVLTGYLLLRFEKKLEILTETILKLTEIINKKSDDDCHGK</sequence>
<keyword evidence="3" id="KW-1185">Reference proteome</keyword>
<gene>
    <name evidence="2" type="ORF">PAECIP111893_01407</name>
</gene>
<proteinExistence type="predicted"/>
<reference evidence="2" key="1">
    <citation type="submission" date="2022-01" db="EMBL/GenBank/DDBJ databases">
        <authorList>
            <person name="Criscuolo A."/>
        </authorList>
    </citation>
    <scope>NUCLEOTIDE SEQUENCE</scope>
    <source>
        <strain evidence="2">CIP111893</strain>
    </source>
</reference>
<evidence type="ECO:0000313" key="3">
    <source>
        <dbReference type="Proteomes" id="UP000838686"/>
    </source>
</evidence>
<name>A0ABM9C0V4_9BACL</name>
<evidence type="ECO:0008006" key="4">
    <source>
        <dbReference type="Google" id="ProtNLM"/>
    </source>
</evidence>
<dbReference type="InterPro" id="IPR024419">
    <property type="entry name" value="YvrJ"/>
</dbReference>
<organism evidence="2 3">
    <name type="scientific">Paenibacillus plantiphilus</name>
    <dbReference type="NCBI Taxonomy" id="2905650"/>
    <lineage>
        <taxon>Bacteria</taxon>
        <taxon>Bacillati</taxon>
        <taxon>Bacillota</taxon>
        <taxon>Bacilli</taxon>
        <taxon>Bacillales</taxon>
        <taxon>Paenibacillaceae</taxon>
        <taxon>Paenibacillus</taxon>
    </lineage>
</organism>
<evidence type="ECO:0000313" key="2">
    <source>
        <dbReference type="EMBL" id="CAH1200515.1"/>
    </source>
</evidence>
<protein>
    <recommendedName>
        <fullName evidence="4">YvrJ family protein</fullName>
    </recommendedName>
</protein>
<keyword evidence="1" id="KW-1133">Transmembrane helix</keyword>
<feature type="transmembrane region" description="Helical" evidence="1">
    <location>
        <begin position="6"/>
        <end position="29"/>
    </location>
</feature>